<evidence type="ECO:0000313" key="2">
    <source>
        <dbReference type="EMBL" id="GFH53291.1"/>
    </source>
</evidence>
<dbReference type="AlphaFoldDB" id="A0AAD3CW42"/>
<feature type="region of interest" description="Disordered" evidence="1">
    <location>
        <begin position="207"/>
        <end position="234"/>
    </location>
</feature>
<evidence type="ECO:0000256" key="1">
    <source>
        <dbReference type="SAM" id="MobiDB-lite"/>
    </source>
</evidence>
<accession>A0AAD3CW42</accession>
<protein>
    <submittedName>
        <fullName evidence="2">Uncharacterized protein</fullName>
    </submittedName>
</protein>
<keyword evidence="3" id="KW-1185">Reference proteome</keyword>
<name>A0AAD3CW42_9STRA</name>
<gene>
    <name evidence="2" type="ORF">CTEN210_09767</name>
</gene>
<dbReference type="EMBL" id="BLLK01000046">
    <property type="protein sequence ID" value="GFH53291.1"/>
    <property type="molecule type" value="Genomic_DNA"/>
</dbReference>
<dbReference type="Proteomes" id="UP001054902">
    <property type="component" value="Unassembled WGS sequence"/>
</dbReference>
<feature type="compositionally biased region" description="Acidic residues" evidence="1">
    <location>
        <begin position="211"/>
        <end position="234"/>
    </location>
</feature>
<organism evidence="2 3">
    <name type="scientific">Chaetoceros tenuissimus</name>
    <dbReference type="NCBI Taxonomy" id="426638"/>
    <lineage>
        <taxon>Eukaryota</taxon>
        <taxon>Sar</taxon>
        <taxon>Stramenopiles</taxon>
        <taxon>Ochrophyta</taxon>
        <taxon>Bacillariophyta</taxon>
        <taxon>Coscinodiscophyceae</taxon>
        <taxon>Chaetocerotophycidae</taxon>
        <taxon>Chaetocerotales</taxon>
        <taxon>Chaetocerotaceae</taxon>
        <taxon>Chaetoceros</taxon>
    </lineage>
</organism>
<proteinExistence type="predicted"/>
<sequence>MIEKVFRPRLDDVERISYGKAARRRGTGSSLVCHRLNQNERKLFDLAKQADYLTVRGTGYRRRRKGSPLENIFRQRCDALEEICCIIEKKADCDTVLIDFSTLRVKNDQAFMKDIVENVLEAKYSGLQPDIQCGSKVSDGSDERDILSKIDSMPPVDWEAVKKNAIWGVDYRLITVDCDRETAKAIVADVMKRSKSFDLSMYQQRERIEISEDDDNTDIVPSGEEEDPIDWDDI</sequence>
<comment type="caution">
    <text evidence="2">The sequence shown here is derived from an EMBL/GenBank/DDBJ whole genome shotgun (WGS) entry which is preliminary data.</text>
</comment>
<reference evidence="2 3" key="1">
    <citation type="journal article" date="2021" name="Sci. Rep.">
        <title>The genome of the diatom Chaetoceros tenuissimus carries an ancient integrated fragment of an extant virus.</title>
        <authorList>
            <person name="Hongo Y."/>
            <person name="Kimura K."/>
            <person name="Takaki Y."/>
            <person name="Yoshida Y."/>
            <person name="Baba S."/>
            <person name="Kobayashi G."/>
            <person name="Nagasaki K."/>
            <person name="Hano T."/>
            <person name="Tomaru Y."/>
        </authorList>
    </citation>
    <scope>NUCLEOTIDE SEQUENCE [LARGE SCALE GENOMIC DNA]</scope>
    <source>
        <strain evidence="2 3">NIES-3715</strain>
    </source>
</reference>
<evidence type="ECO:0000313" key="3">
    <source>
        <dbReference type="Proteomes" id="UP001054902"/>
    </source>
</evidence>